<protein>
    <submittedName>
        <fullName evidence="1">Uncharacterized protein</fullName>
    </submittedName>
</protein>
<accession>A0A3M9YKC1</accession>
<evidence type="ECO:0000313" key="2">
    <source>
        <dbReference type="Proteomes" id="UP000267145"/>
    </source>
</evidence>
<evidence type="ECO:0000313" key="1">
    <source>
        <dbReference type="EMBL" id="RNJ60665.1"/>
    </source>
</evidence>
<dbReference type="AlphaFoldDB" id="A0A3M9YKC1"/>
<sequence length="297" mass="33261">MKREVSSHSADPATTMAHEIGASNAEPLQSRQDNVAFVAETLRSVFVTLHNTQTVWIKIDEAKYRHVGLHGLDRVKERSSDEVWVAFALGFNQRSESGFLFDDENPFGRCKVHADDVSDRRDENTLVISAKVQREGQVVYQLIHIGLTAEELNVLVKYVSEIESTPTKAPARTSRRKSPFGQYDAANQCSMRKTQDLHHPGLSTTPQSVNLRPRHIDKFMFLFIFTKFTGFSRRAPWEPKKTCAGSAGARTSSLIGDGKNTATEEVVLHFTENAIDLCNHSCRAVVIYIGTLNKIDI</sequence>
<gene>
    <name evidence="1" type="ORF">D7B24_006733</name>
</gene>
<dbReference type="Proteomes" id="UP000267145">
    <property type="component" value="Unassembled WGS sequence"/>
</dbReference>
<keyword evidence="2" id="KW-1185">Reference proteome</keyword>
<proteinExistence type="predicted"/>
<dbReference type="GeneID" id="39610422"/>
<dbReference type="EMBL" id="RBVV01000005">
    <property type="protein sequence ID" value="RNJ60665.1"/>
    <property type="molecule type" value="Genomic_DNA"/>
</dbReference>
<organism evidence="1 2">
    <name type="scientific">Verticillium nonalfalfae</name>
    <dbReference type="NCBI Taxonomy" id="1051616"/>
    <lineage>
        <taxon>Eukaryota</taxon>
        <taxon>Fungi</taxon>
        <taxon>Dikarya</taxon>
        <taxon>Ascomycota</taxon>
        <taxon>Pezizomycotina</taxon>
        <taxon>Sordariomycetes</taxon>
        <taxon>Hypocreomycetidae</taxon>
        <taxon>Glomerellales</taxon>
        <taxon>Plectosphaerellaceae</taxon>
        <taxon>Verticillium</taxon>
    </lineage>
</organism>
<comment type="caution">
    <text evidence="1">The sequence shown here is derived from an EMBL/GenBank/DDBJ whole genome shotgun (WGS) entry which is preliminary data.</text>
</comment>
<dbReference type="RefSeq" id="XP_028498823.1">
    <property type="nucleotide sequence ID" value="XM_028640857.1"/>
</dbReference>
<name>A0A3M9YKC1_9PEZI</name>
<reference evidence="1 2" key="1">
    <citation type="submission" date="2018-10" db="EMBL/GenBank/DDBJ databases">
        <title>Genome sequence of Verticillium nonalfalfae VnAa140.</title>
        <authorList>
            <person name="Stajich J.E."/>
            <person name="Kasson M.T."/>
        </authorList>
    </citation>
    <scope>NUCLEOTIDE SEQUENCE [LARGE SCALE GENOMIC DNA]</scope>
    <source>
        <strain evidence="1 2">VnAa140</strain>
    </source>
</reference>